<dbReference type="EMBL" id="JANTYZ010000009">
    <property type="protein sequence ID" value="MCS3866164.1"/>
    <property type="molecule type" value="Genomic_DNA"/>
</dbReference>
<evidence type="ECO:0000256" key="2">
    <source>
        <dbReference type="ARBA" id="ARBA00010961"/>
    </source>
</evidence>
<organism evidence="8 9">
    <name type="scientific">Salinibacter ruber</name>
    <dbReference type="NCBI Taxonomy" id="146919"/>
    <lineage>
        <taxon>Bacteria</taxon>
        <taxon>Pseudomonadati</taxon>
        <taxon>Rhodothermota</taxon>
        <taxon>Rhodothermia</taxon>
        <taxon>Rhodothermales</taxon>
        <taxon>Salinibacteraceae</taxon>
        <taxon>Salinibacter</taxon>
    </lineage>
</organism>
<comment type="similarity">
    <text evidence="2 6">Belongs to the transposase mutator family.</text>
</comment>
<dbReference type="GO" id="GO:0003677">
    <property type="term" value="F:DNA binding"/>
    <property type="evidence" value="ECO:0007669"/>
    <property type="project" value="UniProtKB-UniRule"/>
</dbReference>
<proteinExistence type="inferred from homology"/>
<dbReference type="PANTHER" id="PTHR33217">
    <property type="entry name" value="TRANSPOSASE FOR INSERTION SEQUENCE ELEMENT IS1081"/>
    <property type="match status" value="1"/>
</dbReference>
<keyword evidence="4 6" id="KW-0238">DNA-binding</keyword>
<gene>
    <name evidence="8" type="ORF">GGP82_002735</name>
</gene>
<sequence length="244" mass="27407">MTKRSQASLEADTAGRGTEIPFADGGRILARFGSTGRRSPRAVPRVRDTDAEEERPLESYQAMKSAEVGPEMVKAILLGLSQGDYQEVAGQFVDGFGLSQSSVSRRFQERAQKALEEFENRSLEEENFLALLTYGKRVTGEQMIVCMGVTEAGYKKVLGFTQATSERSEPVIELFRDLIERGLTFEEGILCVIDGSKGLRKAIDEVFGNRAEVQRCQWHKRKNVVGYLPKADQKTWRSRLQRAY</sequence>
<evidence type="ECO:0000313" key="8">
    <source>
        <dbReference type="EMBL" id="MCS3866164.1"/>
    </source>
</evidence>
<name>A0A9X2U3G7_9BACT</name>
<evidence type="ECO:0000256" key="7">
    <source>
        <dbReference type="SAM" id="MobiDB-lite"/>
    </source>
</evidence>
<comment type="function">
    <text evidence="1 6">Required for the transposition of the insertion element.</text>
</comment>
<feature type="compositionally biased region" description="Basic and acidic residues" evidence="7">
    <location>
        <begin position="45"/>
        <end position="55"/>
    </location>
</feature>
<evidence type="ECO:0000256" key="6">
    <source>
        <dbReference type="RuleBase" id="RU365089"/>
    </source>
</evidence>
<evidence type="ECO:0000256" key="5">
    <source>
        <dbReference type="ARBA" id="ARBA00023172"/>
    </source>
</evidence>
<evidence type="ECO:0000256" key="3">
    <source>
        <dbReference type="ARBA" id="ARBA00022578"/>
    </source>
</evidence>
<evidence type="ECO:0000313" key="9">
    <source>
        <dbReference type="Proteomes" id="UP001155034"/>
    </source>
</evidence>
<feature type="region of interest" description="Disordered" evidence="7">
    <location>
        <begin position="1"/>
        <end position="55"/>
    </location>
</feature>
<accession>A0A9X2U3G7</accession>
<comment type="caution">
    <text evidence="8">The sequence shown here is derived from an EMBL/GenBank/DDBJ whole genome shotgun (WGS) entry which is preliminary data.</text>
</comment>
<dbReference type="PANTHER" id="PTHR33217:SF7">
    <property type="entry name" value="TRANSPOSASE FOR INSERTION SEQUENCE ELEMENT IS1081"/>
    <property type="match status" value="1"/>
</dbReference>
<dbReference type="GO" id="GO:0004803">
    <property type="term" value="F:transposase activity"/>
    <property type="evidence" value="ECO:0007669"/>
    <property type="project" value="UniProtKB-UniRule"/>
</dbReference>
<reference evidence="8" key="1">
    <citation type="submission" date="2022-08" db="EMBL/GenBank/DDBJ databases">
        <title>Genomic Encyclopedia of Type Strains, Phase V (KMG-V): Genome sequencing to study the core and pangenomes of soil and plant-associated prokaryotes.</title>
        <authorList>
            <person name="Whitman W."/>
        </authorList>
    </citation>
    <scope>NUCLEOTIDE SEQUENCE</scope>
    <source>
        <strain evidence="8">SP2016B</strain>
    </source>
</reference>
<keyword evidence="3 6" id="KW-0815">Transposition</keyword>
<dbReference type="AlphaFoldDB" id="A0A9X2U3G7"/>
<keyword evidence="6" id="KW-0814">Transposable element</keyword>
<keyword evidence="5 6" id="KW-0233">DNA recombination</keyword>
<dbReference type="InterPro" id="IPR001207">
    <property type="entry name" value="Transposase_mutator"/>
</dbReference>
<evidence type="ECO:0000256" key="1">
    <source>
        <dbReference type="ARBA" id="ARBA00002190"/>
    </source>
</evidence>
<dbReference type="GO" id="GO:0006313">
    <property type="term" value="P:DNA transposition"/>
    <property type="evidence" value="ECO:0007669"/>
    <property type="project" value="UniProtKB-UniRule"/>
</dbReference>
<evidence type="ECO:0000256" key="4">
    <source>
        <dbReference type="ARBA" id="ARBA00023125"/>
    </source>
</evidence>
<protein>
    <recommendedName>
        <fullName evidence="6">Mutator family transposase</fullName>
    </recommendedName>
</protein>
<dbReference type="RefSeq" id="WP_259083913.1">
    <property type="nucleotide sequence ID" value="NZ_JANTYZ010000009.1"/>
</dbReference>
<dbReference type="Proteomes" id="UP001155034">
    <property type="component" value="Unassembled WGS sequence"/>
</dbReference>
<dbReference type="Pfam" id="PF00872">
    <property type="entry name" value="Transposase_mut"/>
    <property type="match status" value="1"/>
</dbReference>